<dbReference type="SUPFAM" id="SSF55785">
    <property type="entry name" value="PYP-like sensor domain (PAS domain)"/>
    <property type="match status" value="1"/>
</dbReference>
<evidence type="ECO:0000313" key="11">
    <source>
        <dbReference type="EMBL" id="RBP40587.1"/>
    </source>
</evidence>
<evidence type="ECO:0000256" key="5">
    <source>
        <dbReference type="ARBA" id="ARBA00022777"/>
    </source>
</evidence>
<dbReference type="RefSeq" id="WP_113960437.1">
    <property type="nucleotide sequence ID" value="NZ_QNRR01000008.1"/>
</dbReference>
<evidence type="ECO:0000256" key="4">
    <source>
        <dbReference type="ARBA" id="ARBA00022679"/>
    </source>
</evidence>
<dbReference type="GO" id="GO:0000155">
    <property type="term" value="F:phosphorelay sensor kinase activity"/>
    <property type="evidence" value="ECO:0007669"/>
    <property type="project" value="InterPro"/>
</dbReference>
<dbReference type="PROSITE" id="PS50112">
    <property type="entry name" value="PAS"/>
    <property type="match status" value="1"/>
</dbReference>
<evidence type="ECO:0000256" key="2">
    <source>
        <dbReference type="ARBA" id="ARBA00012438"/>
    </source>
</evidence>
<keyword evidence="7" id="KW-0175">Coiled coil</keyword>
<feature type="domain" description="Response regulatory" evidence="9">
    <location>
        <begin position="554"/>
        <end position="670"/>
    </location>
</feature>
<dbReference type="InterPro" id="IPR005467">
    <property type="entry name" value="His_kinase_dom"/>
</dbReference>
<feature type="coiled-coil region" evidence="7">
    <location>
        <begin position="262"/>
        <end position="316"/>
    </location>
</feature>
<dbReference type="PANTHER" id="PTHR43547">
    <property type="entry name" value="TWO-COMPONENT HISTIDINE KINASE"/>
    <property type="match status" value="1"/>
</dbReference>
<dbReference type="InterPro" id="IPR003594">
    <property type="entry name" value="HATPase_dom"/>
</dbReference>
<dbReference type="Proteomes" id="UP000253426">
    <property type="component" value="Unassembled WGS sequence"/>
</dbReference>
<accession>A0A366HDY3</accession>
<keyword evidence="4" id="KW-0808">Transferase</keyword>
<dbReference type="SMART" id="SM00388">
    <property type="entry name" value="HisKA"/>
    <property type="match status" value="1"/>
</dbReference>
<dbReference type="InterPro" id="IPR011006">
    <property type="entry name" value="CheY-like_superfamily"/>
</dbReference>
<evidence type="ECO:0000259" key="8">
    <source>
        <dbReference type="PROSITE" id="PS50109"/>
    </source>
</evidence>
<dbReference type="CDD" id="cd00130">
    <property type="entry name" value="PAS"/>
    <property type="match status" value="1"/>
</dbReference>
<dbReference type="AlphaFoldDB" id="A0A366HDY3"/>
<evidence type="ECO:0000256" key="6">
    <source>
        <dbReference type="PROSITE-ProRule" id="PRU00169"/>
    </source>
</evidence>
<dbReference type="SMART" id="SM00387">
    <property type="entry name" value="HATPase_c"/>
    <property type="match status" value="1"/>
</dbReference>
<dbReference type="InterPro" id="IPR035965">
    <property type="entry name" value="PAS-like_dom_sf"/>
</dbReference>
<dbReference type="InterPro" id="IPR003661">
    <property type="entry name" value="HisK_dim/P_dom"/>
</dbReference>
<dbReference type="SUPFAM" id="SSF47384">
    <property type="entry name" value="Homodimeric domain of signal transducing histidine kinase"/>
    <property type="match status" value="1"/>
</dbReference>
<name>A0A366HDY3_9BACT</name>
<comment type="caution">
    <text evidence="11">The sequence shown here is derived from an EMBL/GenBank/DDBJ whole genome shotgun (WGS) entry which is preliminary data.</text>
</comment>
<keyword evidence="5 11" id="KW-0418">Kinase</keyword>
<dbReference type="Gene3D" id="3.30.565.10">
    <property type="entry name" value="Histidine kinase-like ATPase, C-terminal domain"/>
    <property type="match status" value="1"/>
</dbReference>
<reference evidence="11 12" key="1">
    <citation type="submission" date="2018-06" db="EMBL/GenBank/DDBJ databases">
        <title>Genomic Encyclopedia of Type Strains, Phase IV (KMG-IV): sequencing the most valuable type-strain genomes for metagenomic binning, comparative biology and taxonomic classification.</title>
        <authorList>
            <person name="Goeker M."/>
        </authorList>
    </citation>
    <scope>NUCLEOTIDE SEQUENCE [LARGE SCALE GENOMIC DNA]</scope>
    <source>
        <strain evidence="11 12">DSM 25532</strain>
    </source>
</reference>
<dbReference type="InterPro" id="IPR036097">
    <property type="entry name" value="HisK_dim/P_sf"/>
</dbReference>
<proteinExistence type="predicted"/>
<feature type="domain" description="PAS" evidence="10">
    <location>
        <begin position="152"/>
        <end position="205"/>
    </location>
</feature>
<evidence type="ECO:0000256" key="7">
    <source>
        <dbReference type="SAM" id="Coils"/>
    </source>
</evidence>
<dbReference type="InterPro" id="IPR013767">
    <property type="entry name" value="PAS_fold"/>
</dbReference>
<dbReference type="PROSITE" id="PS50109">
    <property type="entry name" value="HIS_KIN"/>
    <property type="match status" value="1"/>
</dbReference>
<dbReference type="SMART" id="SM00091">
    <property type="entry name" value="PAS"/>
    <property type="match status" value="1"/>
</dbReference>
<evidence type="ECO:0000313" key="12">
    <source>
        <dbReference type="Proteomes" id="UP000253426"/>
    </source>
</evidence>
<dbReference type="Gene3D" id="3.40.50.2300">
    <property type="match status" value="2"/>
</dbReference>
<feature type="domain" description="Histidine kinase" evidence="8">
    <location>
        <begin position="316"/>
        <end position="533"/>
    </location>
</feature>
<dbReference type="InterPro" id="IPR000014">
    <property type="entry name" value="PAS"/>
</dbReference>
<feature type="domain" description="Response regulatory" evidence="9">
    <location>
        <begin position="9"/>
        <end position="126"/>
    </location>
</feature>
<evidence type="ECO:0000259" key="9">
    <source>
        <dbReference type="PROSITE" id="PS50110"/>
    </source>
</evidence>
<dbReference type="PROSITE" id="PS50110">
    <property type="entry name" value="RESPONSE_REGULATORY"/>
    <property type="match status" value="2"/>
</dbReference>
<dbReference type="Pfam" id="PF02518">
    <property type="entry name" value="HATPase_c"/>
    <property type="match status" value="1"/>
</dbReference>
<keyword evidence="3 6" id="KW-0597">Phosphoprotein</keyword>
<feature type="modified residue" description="4-aspartylphosphate" evidence="6">
    <location>
        <position position="603"/>
    </location>
</feature>
<organism evidence="11 12">
    <name type="scientific">Roseimicrobium gellanilyticum</name>
    <dbReference type="NCBI Taxonomy" id="748857"/>
    <lineage>
        <taxon>Bacteria</taxon>
        <taxon>Pseudomonadati</taxon>
        <taxon>Verrucomicrobiota</taxon>
        <taxon>Verrucomicrobiia</taxon>
        <taxon>Verrucomicrobiales</taxon>
        <taxon>Verrucomicrobiaceae</taxon>
        <taxon>Roseimicrobium</taxon>
    </lineage>
</organism>
<dbReference type="SUPFAM" id="SSF55874">
    <property type="entry name" value="ATPase domain of HSP90 chaperone/DNA topoisomerase II/histidine kinase"/>
    <property type="match status" value="1"/>
</dbReference>
<keyword evidence="12" id="KW-1185">Reference proteome</keyword>
<dbReference type="FunFam" id="3.30.565.10:FF:000006">
    <property type="entry name" value="Sensor histidine kinase WalK"/>
    <property type="match status" value="1"/>
</dbReference>
<dbReference type="Pfam" id="PF00512">
    <property type="entry name" value="HisKA"/>
    <property type="match status" value="1"/>
</dbReference>
<evidence type="ECO:0000259" key="10">
    <source>
        <dbReference type="PROSITE" id="PS50112"/>
    </source>
</evidence>
<dbReference type="SMART" id="SM00448">
    <property type="entry name" value="REC"/>
    <property type="match status" value="2"/>
</dbReference>
<evidence type="ECO:0000256" key="3">
    <source>
        <dbReference type="ARBA" id="ARBA00022553"/>
    </source>
</evidence>
<gene>
    <name evidence="11" type="ORF">DES53_108294</name>
</gene>
<dbReference type="InterPro" id="IPR036890">
    <property type="entry name" value="HATPase_C_sf"/>
</dbReference>
<dbReference type="EMBL" id="QNRR01000008">
    <property type="protein sequence ID" value="RBP40587.1"/>
    <property type="molecule type" value="Genomic_DNA"/>
</dbReference>
<dbReference type="NCBIfam" id="TIGR00229">
    <property type="entry name" value="sensory_box"/>
    <property type="match status" value="1"/>
</dbReference>
<dbReference type="Gene3D" id="1.10.287.130">
    <property type="match status" value="1"/>
</dbReference>
<protein>
    <recommendedName>
        <fullName evidence="2">histidine kinase</fullName>
        <ecNumber evidence="2">2.7.13.3</ecNumber>
    </recommendedName>
</protein>
<dbReference type="SUPFAM" id="SSF52172">
    <property type="entry name" value="CheY-like"/>
    <property type="match status" value="2"/>
</dbReference>
<dbReference type="PRINTS" id="PR00344">
    <property type="entry name" value="BCTRLSENSOR"/>
</dbReference>
<feature type="modified residue" description="4-aspartylphosphate" evidence="6">
    <location>
        <position position="58"/>
    </location>
</feature>
<dbReference type="CDD" id="cd00082">
    <property type="entry name" value="HisKA"/>
    <property type="match status" value="1"/>
</dbReference>
<dbReference type="InterPro" id="IPR004358">
    <property type="entry name" value="Sig_transdc_His_kin-like_C"/>
</dbReference>
<dbReference type="InterPro" id="IPR001789">
    <property type="entry name" value="Sig_transdc_resp-reg_receiver"/>
</dbReference>
<dbReference type="Gene3D" id="3.30.450.20">
    <property type="entry name" value="PAS domain"/>
    <property type="match status" value="1"/>
</dbReference>
<evidence type="ECO:0000256" key="1">
    <source>
        <dbReference type="ARBA" id="ARBA00000085"/>
    </source>
</evidence>
<dbReference type="OrthoDB" id="9759607at2"/>
<dbReference type="EC" id="2.7.13.3" evidence="2"/>
<dbReference type="Pfam" id="PF00989">
    <property type="entry name" value="PAS"/>
    <property type="match status" value="1"/>
</dbReference>
<dbReference type="PANTHER" id="PTHR43547:SF2">
    <property type="entry name" value="HYBRID SIGNAL TRANSDUCTION HISTIDINE KINASE C"/>
    <property type="match status" value="1"/>
</dbReference>
<sequence>MTTTTPGINILLVDDDLKNLMVLETILDAPDHRLIKATTPEEALMTLMSEPCAAIILDVQMPGMSGIELAQLIKQRRKTQNIPIIFLTAHYYEEEHIVLGYGAGAVDYITKPVNPDILRSKVSVFVELYRKTDALTKLNDTLQAEIQERHAAEERFRFVVESSPTAMVVTGQDEKIVLVNSRAESLFGFSREELLGESIRMLIPEGLADDLSTDPRANSGEPVELEVRRKDAGKVPVEVGLSQFEASSGAFHIASLVDITFRKQVEAALMATNRELAIKNAELERAAEERTKRILAEAARAEAEAANQAKDRFLAMLSHELRTPLSPVLHAVAIIREEYQVDKGIRELLDTIQRNVQLEARLIDDLLDLARIRNGKMQLHLENVDLHTLVQRAVEICHPELQRKNIQLKLNLEARNSHSVADAARIQQIFCNLIGNAIKFSPPSSSISINSANADDEKTVQIRFEDVGEGIAPERINRIFDAFEQAHGDRSTGLGLGLAICRALVEGHRGSITASSGGPGRGSVFIVGLPTAAERVTTERTPTRPEKDSPASLRLLVVEDHQDTAVQLKRLLTRRGYAVELASSVESGMALIRDSSFDVLVSDIGLPDGEGLQLMQPFIRAAGERQIGGIALSGYGMAEDIAQSERAGFDFHLTKPVDIGELDKCLHTLAAKVQPVGGRAS</sequence>
<comment type="catalytic activity">
    <reaction evidence="1">
        <text>ATP + protein L-histidine = ADP + protein N-phospho-L-histidine.</text>
        <dbReference type="EC" id="2.7.13.3"/>
    </reaction>
</comment>
<dbReference type="Pfam" id="PF00072">
    <property type="entry name" value="Response_reg"/>
    <property type="match status" value="2"/>
</dbReference>